<feature type="transmembrane region" description="Helical" evidence="9">
    <location>
        <begin position="127"/>
        <end position="148"/>
    </location>
</feature>
<dbReference type="InterPro" id="IPR020846">
    <property type="entry name" value="MFS_dom"/>
</dbReference>
<evidence type="ECO:0000256" key="6">
    <source>
        <dbReference type="ARBA" id="ARBA00022989"/>
    </source>
</evidence>
<feature type="transmembrane region" description="Helical" evidence="9">
    <location>
        <begin position="36"/>
        <end position="59"/>
    </location>
</feature>
<feature type="domain" description="Major facilitator superfamily (MFS) profile" evidence="10">
    <location>
        <begin position="37"/>
        <end position="521"/>
    </location>
</feature>
<feature type="transmembrane region" description="Helical" evidence="9">
    <location>
        <begin position="102"/>
        <end position="121"/>
    </location>
</feature>
<dbReference type="FunCoup" id="A0A0C3CC29">
    <property type="interactions" value="21"/>
</dbReference>
<comment type="similarity">
    <text evidence="2">Belongs to the major facilitator superfamily.</text>
</comment>
<evidence type="ECO:0000313" key="11">
    <source>
        <dbReference type="EMBL" id="KIM87227.1"/>
    </source>
</evidence>
<accession>A0A0C3CC29</accession>
<dbReference type="PRINTS" id="PR01036">
    <property type="entry name" value="TCRTETB"/>
</dbReference>
<feature type="transmembrane region" description="Helical" evidence="9">
    <location>
        <begin position="296"/>
        <end position="315"/>
    </location>
</feature>
<feature type="transmembrane region" description="Helical" evidence="9">
    <location>
        <begin position="258"/>
        <end position="275"/>
    </location>
</feature>
<organism evidence="11 12">
    <name type="scientific">Piloderma croceum (strain F 1598)</name>
    <dbReference type="NCBI Taxonomy" id="765440"/>
    <lineage>
        <taxon>Eukaryota</taxon>
        <taxon>Fungi</taxon>
        <taxon>Dikarya</taxon>
        <taxon>Basidiomycota</taxon>
        <taxon>Agaricomycotina</taxon>
        <taxon>Agaricomycetes</taxon>
        <taxon>Agaricomycetidae</taxon>
        <taxon>Atheliales</taxon>
        <taxon>Atheliaceae</taxon>
        <taxon>Piloderma</taxon>
    </lineage>
</organism>
<sequence length="595" mass="63360">MPEDRVHHDHDAVKAKPGASWKDNEQQVLPKNRLGFVFFGLCCCIFLAAIDQTIVATALPTITAQLGGGANYSWVGSAYLLAAASLGPLYGKLSDLIGRKPILYTSIIIFLIGSALCGAAQNMTWLIVCRAIQGIGGGGIIQLVQITISDIVALQDRGKYGGLMGATWGIASVVGPLLGGIFTDHVSWRWCFWINLPTGGVAAAILFFFLNLNPHQGRTFREHASDFDFLGLGLIVSGVVCLLIGFNSSETSWTSAETISLLVVGCVLLLAAATYECFTSRSPIIPPRLFKTRTTAIVLVSVLLHAIAFFSGAYYLPLYFQALGSSATGAGVKMLPYSLGSAAMSAVSGVFLTRMGHYRPVLFFAWAVMTLGYGLMIMLSSTSSLAEKVLYPLVAAIGIGCLFQTPLIALQAAMPIKDMATSTATFGFIRLLGGSLGIAIGQAIWSSFLQKSLKTIPGITFDSSAGALSQSVRQLKNIPDPVTRNAVIHAYGSAISKIWLVNTPVCAAGFIMILFVRAYSLKRTVVQGGDAKVDLEKGAIGDHVIASTKGEGDDEKKSIREISRGDSNEGEVVQDDTATEHTHMGDTQEADKLEV</sequence>
<dbReference type="STRING" id="765440.A0A0C3CC29"/>
<feature type="compositionally biased region" description="Basic and acidic residues" evidence="8">
    <location>
        <begin position="578"/>
        <end position="595"/>
    </location>
</feature>
<comment type="subcellular location">
    <subcellularLocation>
        <location evidence="1">Cell membrane</location>
        <topology evidence="1">Multi-pass membrane protein</topology>
    </subcellularLocation>
</comment>
<feature type="transmembrane region" description="Helical" evidence="9">
    <location>
        <begin position="187"/>
        <end position="209"/>
    </location>
</feature>
<feature type="region of interest" description="Disordered" evidence="8">
    <location>
        <begin position="546"/>
        <end position="595"/>
    </location>
</feature>
<keyword evidence="4" id="KW-1003">Cell membrane</keyword>
<dbReference type="InterPro" id="IPR036259">
    <property type="entry name" value="MFS_trans_sf"/>
</dbReference>
<dbReference type="GO" id="GO:0022857">
    <property type="term" value="F:transmembrane transporter activity"/>
    <property type="evidence" value="ECO:0007669"/>
    <property type="project" value="InterPro"/>
</dbReference>
<evidence type="ECO:0000256" key="2">
    <source>
        <dbReference type="ARBA" id="ARBA00008335"/>
    </source>
</evidence>
<dbReference type="InterPro" id="IPR011701">
    <property type="entry name" value="MFS"/>
</dbReference>
<dbReference type="SUPFAM" id="SSF103473">
    <property type="entry name" value="MFS general substrate transporter"/>
    <property type="match status" value="1"/>
</dbReference>
<reference evidence="12" key="2">
    <citation type="submission" date="2015-01" db="EMBL/GenBank/DDBJ databases">
        <title>Evolutionary Origins and Diversification of the Mycorrhizal Mutualists.</title>
        <authorList>
            <consortium name="DOE Joint Genome Institute"/>
            <consortium name="Mycorrhizal Genomics Consortium"/>
            <person name="Kohler A."/>
            <person name="Kuo A."/>
            <person name="Nagy L.G."/>
            <person name="Floudas D."/>
            <person name="Copeland A."/>
            <person name="Barry K.W."/>
            <person name="Cichocki N."/>
            <person name="Veneault-Fourrey C."/>
            <person name="LaButti K."/>
            <person name="Lindquist E.A."/>
            <person name="Lipzen A."/>
            <person name="Lundell T."/>
            <person name="Morin E."/>
            <person name="Murat C."/>
            <person name="Riley R."/>
            <person name="Ohm R."/>
            <person name="Sun H."/>
            <person name="Tunlid A."/>
            <person name="Henrissat B."/>
            <person name="Grigoriev I.V."/>
            <person name="Hibbett D.S."/>
            <person name="Martin F."/>
        </authorList>
    </citation>
    <scope>NUCLEOTIDE SEQUENCE [LARGE SCALE GENOMIC DNA]</scope>
    <source>
        <strain evidence="12">F 1598</strain>
    </source>
</reference>
<evidence type="ECO:0000256" key="3">
    <source>
        <dbReference type="ARBA" id="ARBA00022448"/>
    </source>
</evidence>
<dbReference type="AlphaFoldDB" id="A0A0C3CC29"/>
<dbReference type="PANTHER" id="PTHR23501:SF102">
    <property type="entry name" value="DRUG TRANSPORTER, PUTATIVE (AFU_ORTHOLOGUE AFUA_3G08530)-RELATED"/>
    <property type="match status" value="1"/>
</dbReference>
<dbReference type="FunFam" id="1.20.1720.10:FF:000013">
    <property type="entry name" value="Related to multidrug resistance proteins"/>
    <property type="match status" value="1"/>
</dbReference>
<evidence type="ECO:0000256" key="8">
    <source>
        <dbReference type="SAM" id="MobiDB-lite"/>
    </source>
</evidence>
<dbReference type="PANTHER" id="PTHR23501">
    <property type="entry name" value="MAJOR FACILITATOR SUPERFAMILY"/>
    <property type="match status" value="1"/>
</dbReference>
<dbReference type="HOGENOM" id="CLU_000960_22_0_1"/>
<dbReference type="Gene3D" id="1.20.1720.10">
    <property type="entry name" value="Multidrug resistance protein D"/>
    <property type="match status" value="1"/>
</dbReference>
<dbReference type="InParanoid" id="A0A0C3CC29"/>
<gene>
    <name evidence="11" type="ORF">PILCRDRAFT_815705</name>
</gene>
<feature type="transmembrane region" description="Helical" evidence="9">
    <location>
        <begin position="160"/>
        <end position="181"/>
    </location>
</feature>
<evidence type="ECO:0000256" key="4">
    <source>
        <dbReference type="ARBA" id="ARBA00022475"/>
    </source>
</evidence>
<keyword evidence="7 9" id="KW-0472">Membrane</keyword>
<feature type="transmembrane region" description="Helical" evidence="9">
    <location>
        <begin position="360"/>
        <end position="379"/>
    </location>
</feature>
<dbReference type="Gene3D" id="1.20.1250.20">
    <property type="entry name" value="MFS general substrate transporter like domains"/>
    <property type="match status" value="1"/>
</dbReference>
<dbReference type="CDD" id="cd17502">
    <property type="entry name" value="MFS_Azr1_MDR_like"/>
    <property type="match status" value="1"/>
</dbReference>
<feature type="transmembrane region" description="Helical" evidence="9">
    <location>
        <begin position="229"/>
        <end position="246"/>
    </location>
</feature>
<dbReference type="Pfam" id="PF07690">
    <property type="entry name" value="MFS_1"/>
    <property type="match status" value="1"/>
</dbReference>
<dbReference type="EMBL" id="KN832980">
    <property type="protein sequence ID" value="KIM87227.1"/>
    <property type="molecule type" value="Genomic_DNA"/>
</dbReference>
<evidence type="ECO:0000256" key="7">
    <source>
        <dbReference type="ARBA" id="ARBA00023136"/>
    </source>
</evidence>
<feature type="compositionally biased region" description="Basic and acidic residues" evidence="8">
    <location>
        <begin position="550"/>
        <end position="567"/>
    </location>
</feature>
<feature type="transmembrane region" description="Helical" evidence="9">
    <location>
        <begin position="71"/>
        <end position="90"/>
    </location>
</feature>
<keyword evidence="5 9" id="KW-0812">Transmembrane</keyword>
<dbReference type="Proteomes" id="UP000054166">
    <property type="component" value="Unassembled WGS sequence"/>
</dbReference>
<protein>
    <recommendedName>
        <fullName evidence="10">Major facilitator superfamily (MFS) profile domain-containing protein</fullName>
    </recommendedName>
</protein>
<proteinExistence type="inferred from homology"/>
<feature type="transmembrane region" description="Helical" evidence="9">
    <location>
        <begin position="498"/>
        <end position="516"/>
    </location>
</feature>
<name>A0A0C3CC29_PILCF</name>
<evidence type="ECO:0000256" key="9">
    <source>
        <dbReference type="SAM" id="Phobius"/>
    </source>
</evidence>
<keyword evidence="6 9" id="KW-1133">Transmembrane helix</keyword>
<evidence type="ECO:0000256" key="1">
    <source>
        <dbReference type="ARBA" id="ARBA00004651"/>
    </source>
</evidence>
<dbReference type="GO" id="GO:0005886">
    <property type="term" value="C:plasma membrane"/>
    <property type="evidence" value="ECO:0007669"/>
    <property type="project" value="UniProtKB-SubCell"/>
</dbReference>
<dbReference type="PROSITE" id="PS50850">
    <property type="entry name" value="MFS"/>
    <property type="match status" value="1"/>
</dbReference>
<dbReference type="OrthoDB" id="10021397at2759"/>
<feature type="transmembrane region" description="Helical" evidence="9">
    <location>
        <begin position="425"/>
        <end position="445"/>
    </location>
</feature>
<dbReference type="InterPro" id="IPR004638">
    <property type="entry name" value="EmrB-like"/>
</dbReference>
<evidence type="ECO:0000256" key="5">
    <source>
        <dbReference type="ARBA" id="ARBA00022692"/>
    </source>
</evidence>
<dbReference type="NCBIfam" id="TIGR00711">
    <property type="entry name" value="efflux_EmrB"/>
    <property type="match status" value="1"/>
</dbReference>
<feature type="transmembrane region" description="Helical" evidence="9">
    <location>
        <begin position="335"/>
        <end position="353"/>
    </location>
</feature>
<keyword evidence="3" id="KW-0813">Transport</keyword>
<evidence type="ECO:0000259" key="10">
    <source>
        <dbReference type="PROSITE" id="PS50850"/>
    </source>
</evidence>
<keyword evidence="12" id="KW-1185">Reference proteome</keyword>
<feature type="transmembrane region" description="Helical" evidence="9">
    <location>
        <begin position="391"/>
        <end position="413"/>
    </location>
</feature>
<reference evidence="11 12" key="1">
    <citation type="submission" date="2014-04" db="EMBL/GenBank/DDBJ databases">
        <authorList>
            <consortium name="DOE Joint Genome Institute"/>
            <person name="Kuo A."/>
            <person name="Tarkka M."/>
            <person name="Buscot F."/>
            <person name="Kohler A."/>
            <person name="Nagy L.G."/>
            <person name="Floudas D."/>
            <person name="Copeland A."/>
            <person name="Barry K.W."/>
            <person name="Cichocki N."/>
            <person name="Veneault-Fourrey C."/>
            <person name="LaButti K."/>
            <person name="Lindquist E.A."/>
            <person name="Lipzen A."/>
            <person name="Lundell T."/>
            <person name="Morin E."/>
            <person name="Murat C."/>
            <person name="Sun H."/>
            <person name="Tunlid A."/>
            <person name="Henrissat B."/>
            <person name="Grigoriev I.V."/>
            <person name="Hibbett D.S."/>
            <person name="Martin F."/>
            <person name="Nordberg H.P."/>
            <person name="Cantor M.N."/>
            <person name="Hua S.X."/>
        </authorList>
    </citation>
    <scope>NUCLEOTIDE SEQUENCE [LARGE SCALE GENOMIC DNA]</scope>
    <source>
        <strain evidence="11 12">F 1598</strain>
    </source>
</reference>
<evidence type="ECO:0000313" key="12">
    <source>
        <dbReference type="Proteomes" id="UP000054166"/>
    </source>
</evidence>